<dbReference type="EMBL" id="CP066690">
    <property type="protein sequence ID" value="QQG45443.1"/>
    <property type="molecule type" value="Genomic_DNA"/>
</dbReference>
<proteinExistence type="predicted"/>
<organism evidence="1 2">
    <name type="scientific">Candidatus Sungiibacteriota bacterium</name>
    <dbReference type="NCBI Taxonomy" id="2750080"/>
    <lineage>
        <taxon>Bacteria</taxon>
        <taxon>Candidatus Sungiibacteriota</taxon>
    </lineage>
</organism>
<dbReference type="SUPFAM" id="SSF51182">
    <property type="entry name" value="RmlC-like cupins"/>
    <property type="match status" value="1"/>
</dbReference>
<gene>
    <name evidence="1" type="ORF">HYW89_00700</name>
</gene>
<accession>A0A7T5RJR1</accession>
<dbReference type="InterPro" id="IPR011051">
    <property type="entry name" value="RmlC_Cupin_sf"/>
</dbReference>
<dbReference type="InterPro" id="IPR014710">
    <property type="entry name" value="RmlC-like_jellyroll"/>
</dbReference>
<dbReference type="Proteomes" id="UP000595618">
    <property type="component" value="Chromosome"/>
</dbReference>
<evidence type="ECO:0000313" key="1">
    <source>
        <dbReference type="EMBL" id="QQG45443.1"/>
    </source>
</evidence>
<dbReference type="Gene3D" id="2.60.120.10">
    <property type="entry name" value="Jelly Rolls"/>
    <property type="match status" value="1"/>
</dbReference>
<evidence type="ECO:0000313" key="2">
    <source>
        <dbReference type="Proteomes" id="UP000595618"/>
    </source>
</evidence>
<protein>
    <recommendedName>
        <fullName evidence="3">Cupin 2 conserved barrel domain-containing protein</fullName>
    </recommendedName>
</protein>
<reference evidence="1 2" key="1">
    <citation type="submission" date="2020-07" db="EMBL/GenBank/DDBJ databases">
        <title>Huge and variable diversity of episymbiotic CPR bacteria and DPANN archaea in groundwater ecosystems.</title>
        <authorList>
            <person name="He C.Y."/>
            <person name="Keren R."/>
            <person name="Whittaker M."/>
            <person name="Farag I.F."/>
            <person name="Doudna J."/>
            <person name="Cate J.H.D."/>
            <person name="Banfield J.F."/>
        </authorList>
    </citation>
    <scope>NUCLEOTIDE SEQUENCE [LARGE SCALE GENOMIC DNA]</scope>
    <source>
        <strain evidence="1">NC_groundwater_541_Ag_S-0.1um_46_50</strain>
    </source>
</reference>
<sequence length="254" mass="28928">MIHWIQQSEKDKKALTLFSPGELQQLDDTFDYRNVLIKKPWGFEYLIFQNKDAAVWALHMKKGAKTSFHCHPNKKTSLTVLAGEVSSKTYSSKHQLKAGEGLIFGKGVFHTTEALNPDWAVIMEVETPTCKTDLFRIDDEYGRQGKRYEGHEFHAVRDDSVCHFHNEKERYRCTKKIGECEVVVVTAGSWPELKEQLNSFEPTVIALLQGRLLGKDRTGIMATGDSMLWQHLAREDGLANDETLELMAIKKTVA</sequence>
<name>A0A7T5RJR1_9BACT</name>
<dbReference type="AlphaFoldDB" id="A0A7T5RJR1"/>
<evidence type="ECO:0008006" key="3">
    <source>
        <dbReference type="Google" id="ProtNLM"/>
    </source>
</evidence>